<accession>A0A0E9URU5</accession>
<protein>
    <submittedName>
        <fullName evidence="1">Uncharacterized protein</fullName>
    </submittedName>
</protein>
<evidence type="ECO:0000313" key="1">
    <source>
        <dbReference type="EMBL" id="JAH68537.1"/>
    </source>
</evidence>
<dbReference type="EMBL" id="GBXM01040040">
    <property type="protein sequence ID" value="JAH68537.1"/>
    <property type="molecule type" value="Transcribed_RNA"/>
</dbReference>
<sequence>MGLPHTMKNGHRPLFLLHQTLHMELCIPPNPDSSIRLPDSETCFLLQTNAFPLLQSPMARDYTTPADA</sequence>
<name>A0A0E9URU5_ANGAN</name>
<proteinExistence type="predicted"/>
<organism evidence="1">
    <name type="scientific">Anguilla anguilla</name>
    <name type="common">European freshwater eel</name>
    <name type="synonym">Muraena anguilla</name>
    <dbReference type="NCBI Taxonomy" id="7936"/>
    <lineage>
        <taxon>Eukaryota</taxon>
        <taxon>Metazoa</taxon>
        <taxon>Chordata</taxon>
        <taxon>Craniata</taxon>
        <taxon>Vertebrata</taxon>
        <taxon>Euteleostomi</taxon>
        <taxon>Actinopterygii</taxon>
        <taxon>Neopterygii</taxon>
        <taxon>Teleostei</taxon>
        <taxon>Anguilliformes</taxon>
        <taxon>Anguillidae</taxon>
        <taxon>Anguilla</taxon>
    </lineage>
</organism>
<reference evidence="1" key="2">
    <citation type="journal article" date="2015" name="Fish Shellfish Immunol.">
        <title>Early steps in the European eel (Anguilla anguilla)-Vibrio vulnificus interaction in the gills: Role of the RtxA13 toxin.</title>
        <authorList>
            <person name="Callol A."/>
            <person name="Pajuelo D."/>
            <person name="Ebbesson L."/>
            <person name="Teles M."/>
            <person name="MacKenzie S."/>
            <person name="Amaro C."/>
        </authorList>
    </citation>
    <scope>NUCLEOTIDE SEQUENCE</scope>
</reference>
<dbReference type="AlphaFoldDB" id="A0A0E9URU5"/>
<reference evidence="1" key="1">
    <citation type="submission" date="2014-11" db="EMBL/GenBank/DDBJ databases">
        <authorList>
            <person name="Amaro Gonzalez C."/>
        </authorList>
    </citation>
    <scope>NUCLEOTIDE SEQUENCE</scope>
</reference>